<evidence type="ECO:0000256" key="2">
    <source>
        <dbReference type="ARBA" id="ARBA00022475"/>
    </source>
</evidence>
<feature type="region of interest" description="Disordered" evidence="8">
    <location>
        <begin position="495"/>
        <end position="519"/>
    </location>
</feature>
<feature type="transmembrane region" description="Helical" evidence="9">
    <location>
        <begin position="443"/>
        <end position="464"/>
    </location>
</feature>
<evidence type="ECO:0000256" key="6">
    <source>
        <dbReference type="ARBA" id="ARBA00022989"/>
    </source>
</evidence>
<feature type="transmembrane region" description="Helical" evidence="9">
    <location>
        <begin position="388"/>
        <end position="408"/>
    </location>
</feature>
<feature type="compositionally biased region" description="Low complexity" evidence="8">
    <location>
        <begin position="14"/>
        <end position="23"/>
    </location>
</feature>
<feature type="transmembrane region" description="Helical" evidence="9">
    <location>
        <begin position="414"/>
        <end position="436"/>
    </location>
</feature>
<feature type="transmembrane region" description="Helical" evidence="9">
    <location>
        <begin position="156"/>
        <end position="171"/>
    </location>
</feature>
<feature type="transmembrane region" description="Helical" evidence="9">
    <location>
        <begin position="334"/>
        <end position="353"/>
    </location>
</feature>
<dbReference type="GO" id="GO:0016763">
    <property type="term" value="F:pentosyltransferase activity"/>
    <property type="evidence" value="ECO:0007669"/>
    <property type="project" value="TreeGrafter"/>
</dbReference>
<dbReference type="RefSeq" id="WP_312927062.1">
    <property type="nucleotide sequence ID" value="NZ_BAABIX010000026.1"/>
</dbReference>
<keyword evidence="2" id="KW-1003">Cell membrane</keyword>
<protein>
    <submittedName>
        <fullName evidence="12">4-amino-4-deoxy-L-arabinose transferase-like glycosyltransferase</fullName>
    </submittedName>
</protein>
<evidence type="ECO:0000256" key="9">
    <source>
        <dbReference type="SAM" id="Phobius"/>
    </source>
</evidence>
<name>A0A840PML7_9ACTN</name>
<dbReference type="PANTHER" id="PTHR33908:SF3">
    <property type="entry name" value="UNDECAPRENYL PHOSPHATE-ALPHA-4-AMINO-4-DEOXY-L-ARABINOSE ARABINOSYL TRANSFERASE"/>
    <property type="match status" value="1"/>
</dbReference>
<feature type="region of interest" description="Disordered" evidence="8">
    <location>
        <begin position="1"/>
        <end position="23"/>
    </location>
</feature>
<dbReference type="AlphaFoldDB" id="A0A840PML7"/>
<evidence type="ECO:0000259" key="10">
    <source>
        <dbReference type="Pfam" id="PF13231"/>
    </source>
</evidence>
<evidence type="ECO:0000313" key="13">
    <source>
        <dbReference type="Proteomes" id="UP000578449"/>
    </source>
</evidence>
<dbReference type="GO" id="GO:0009103">
    <property type="term" value="P:lipopolysaccharide biosynthetic process"/>
    <property type="evidence" value="ECO:0007669"/>
    <property type="project" value="UniProtKB-ARBA"/>
</dbReference>
<keyword evidence="5 9" id="KW-0812">Transmembrane</keyword>
<evidence type="ECO:0000256" key="7">
    <source>
        <dbReference type="ARBA" id="ARBA00023136"/>
    </source>
</evidence>
<dbReference type="InterPro" id="IPR050297">
    <property type="entry name" value="LipidA_mod_glycosyltrf_83"/>
</dbReference>
<keyword evidence="6 9" id="KW-1133">Transmembrane helix</keyword>
<keyword evidence="7 9" id="KW-0472">Membrane</keyword>
<organism evidence="12 13">
    <name type="scientific">Thermocatellispora tengchongensis</name>
    <dbReference type="NCBI Taxonomy" id="1073253"/>
    <lineage>
        <taxon>Bacteria</taxon>
        <taxon>Bacillati</taxon>
        <taxon>Actinomycetota</taxon>
        <taxon>Actinomycetes</taxon>
        <taxon>Streptosporangiales</taxon>
        <taxon>Streptosporangiaceae</taxon>
        <taxon>Thermocatellispora</taxon>
    </lineage>
</organism>
<dbReference type="EMBL" id="JACHGN010000028">
    <property type="protein sequence ID" value="MBB5139253.1"/>
    <property type="molecule type" value="Genomic_DNA"/>
</dbReference>
<evidence type="ECO:0000256" key="1">
    <source>
        <dbReference type="ARBA" id="ARBA00004651"/>
    </source>
</evidence>
<evidence type="ECO:0000256" key="4">
    <source>
        <dbReference type="ARBA" id="ARBA00022679"/>
    </source>
</evidence>
<feature type="transmembrane region" description="Helical" evidence="9">
    <location>
        <begin position="178"/>
        <end position="194"/>
    </location>
</feature>
<feature type="transmembrane region" description="Helical" evidence="9">
    <location>
        <begin position="103"/>
        <end position="124"/>
    </location>
</feature>
<dbReference type="GO" id="GO:0005886">
    <property type="term" value="C:plasma membrane"/>
    <property type="evidence" value="ECO:0007669"/>
    <property type="project" value="UniProtKB-SubCell"/>
</dbReference>
<evidence type="ECO:0000256" key="3">
    <source>
        <dbReference type="ARBA" id="ARBA00022676"/>
    </source>
</evidence>
<feature type="domain" description="Putative mannosyltransferase YkcA/B-like C-terminal" evidence="11">
    <location>
        <begin position="538"/>
        <end position="632"/>
    </location>
</feature>
<comment type="subcellular location">
    <subcellularLocation>
        <location evidence="1">Cell membrane</location>
        <topology evidence="1">Multi-pass membrane protein</topology>
    </subcellularLocation>
</comment>
<feature type="transmembrane region" description="Helical" evidence="9">
    <location>
        <begin position="200"/>
        <end position="219"/>
    </location>
</feature>
<feature type="transmembrane region" description="Helical" evidence="9">
    <location>
        <begin position="226"/>
        <end position="247"/>
    </location>
</feature>
<evidence type="ECO:0000256" key="5">
    <source>
        <dbReference type="ARBA" id="ARBA00022692"/>
    </source>
</evidence>
<dbReference type="InterPro" id="IPR056785">
    <property type="entry name" value="YkcA/B-like_C"/>
</dbReference>
<reference evidence="12 13" key="1">
    <citation type="submission" date="2020-08" db="EMBL/GenBank/DDBJ databases">
        <title>Genomic Encyclopedia of Type Strains, Phase IV (KMG-IV): sequencing the most valuable type-strain genomes for metagenomic binning, comparative biology and taxonomic classification.</title>
        <authorList>
            <person name="Goeker M."/>
        </authorList>
    </citation>
    <scope>NUCLEOTIDE SEQUENCE [LARGE SCALE GENOMIC DNA]</scope>
    <source>
        <strain evidence="12 13">DSM 45615</strain>
    </source>
</reference>
<keyword evidence="4 12" id="KW-0808">Transferase</keyword>
<dbReference type="PANTHER" id="PTHR33908">
    <property type="entry name" value="MANNOSYLTRANSFERASE YKCB-RELATED"/>
    <property type="match status" value="1"/>
</dbReference>
<accession>A0A840PML7</accession>
<dbReference type="InterPro" id="IPR038731">
    <property type="entry name" value="RgtA/B/C-like"/>
</dbReference>
<feature type="transmembrane region" description="Helical" evidence="9">
    <location>
        <begin position="28"/>
        <end position="50"/>
    </location>
</feature>
<feature type="transmembrane region" description="Helical" evidence="9">
    <location>
        <begin position="359"/>
        <end position="381"/>
    </location>
</feature>
<comment type="caution">
    <text evidence="12">The sequence shown here is derived from an EMBL/GenBank/DDBJ whole genome shotgun (WGS) entry which is preliminary data.</text>
</comment>
<dbReference type="GO" id="GO:0010041">
    <property type="term" value="P:response to iron(III) ion"/>
    <property type="evidence" value="ECO:0007669"/>
    <property type="project" value="TreeGrafter"/>
</dbReference>
<feature type="domain" description="Glycosyltransferase RgtA/B/C/D-like" evidence="10">
    <location>
        <begin position="82"/>
        <end position="236"/>
    </location>
</feature>
<sequence length="656" mass="67196">MTAVPNDAPARSEPQGARRGGPRWARPALPGLLAATGLLYVWGLGASGWANPYYSAAVQAATESWTAFFFGASDAAGAITVDKTPAALWPMALSARIFGLSSWSILVPQALMGVATVAVVYATVRRRFPAWAALVAGAAMALTPVAVLMFRFNNPDALLVLLLTVAAYCVVRAQERGATRWLVLAGAALGWAFLAKMLQAFLVLPGFALVYLLTAPVTLRRRLWQLMLAGAALAASAGWWLLIVALVPAGSRPYIGGSQTNSVLELALGYNGIGRLNGANYGGLGNTDQQAGWLRLFDTELGGQVSWLLPAALILLAAGLWATRRAPRTDPARAAFGVWGTWLLVTGLIFSLMRGIFHAYYTVALAPAVAALVGMGAAVLWRRRREPAAAVTLAVAAAVTGWWAWVLLGRTPGWNAWLGPVALAAALVLAGAILAARVLPARFLALAGALAVVVSLAGPAAYALDTAASPHTGAIPSAGPAMGGGFGGMRAVGPRDGFGGPRDGRPAGPPQGMGRGGGFGGMGGGGGLLNATTPSAELTALLQRGAAGHTWAAATVGSNNAAGYQLASGEPVMAVGGFNGTDPAPTLERFQRYVAAGEIHYFLGGGMGMGRGGAVEGGSDEAARIAEWVRQNFAARTVGGVTVYDLSTGESPAATA</sequence>
<dbReference type="Pfam" id="PF24878">
    <property type="entry name" value="YkcB_C"/>
    <property type="match status" value="1"/>
</dbReference>
<feature type="transmembrane region" description="Helical" evidence="9">
    <location>
        <begin position="131"/>
        <end position="150"/>
    </location>
</feature>
<feature type="transmembrane region" description="Helical" evidence="9">
    <location>
        <begin position="305"/>
        <end position="322"/>
    </location>
</feature>
<keyword evidence="13" id="KW-1185">Reference proteome</keyword>
<keyword evidence="3" id="KW-0328">Glycosyltransferase</keyword>
<gene>
    <name evidence="12" type="ORF">HNP84_009016</name>
</gene>
<evidence type="ECO:0000313" key="12">
    <source>
        <dbReference type="EMBL" id="MBB5139253.1"/>
    </source>
</evidence>
<proteinExistence type="predicted"/>
<dbReference type="Proteomes" id="UP000578449">
    <property type="component" value="Unassembled WGS sequence"/>
</dbReference>
<evidence type="ECO:0000259" key="11">
    <source>
        <dbReference type="Pfam" id="PF24878"/>
    </source>
</evidence>
<dbReference type="Pfam" id="PF13231">
    <property type="entry name" value="PMT_2"/>
    <property type="match status" value="1"/>
</dbReference>
<evidence type="ECO:0000256" key="8">
    <source>
        <dbReference type="SAM" id="MobiDB-lite"/>
    </source>
</evidence>